<organism evidence="1">
    <name type="scientific">Arundo donax</name>
    <name type="common">Giant reed</name>
    <name type="synonym">Donax arundinaceus</name>
    <dbReference type="NCBI Taxonomy" id="35708"/>
    <lineage>
        <taxon>Eukaryota</taxon>
        <taxon>Viridiplantae</taxon>
        <taxon>Streptophyta</taxon>
        <taxon>Embryophyta</taxon>
        <taxon>Tracheophyta</taxon>
        <taxon>Spermatophyta</taxon>
        <taxon>Magnoliopsida</taxon>
        <taxon>Liliopsida</taxon>
        <taxon>Poales</taxon>
        <taxon>Poaceae</taxon>
        <taxon>PACMAD clade</taxon>
        <taxon>Arundinoideae</taxon>
        <taxon>Arundineae</taxon>
        <taxon>Arundo</taxon>
    </lineage>
</organism>
<name>A0A0A9PPZ8_ARUDO</name>
<sequence length="113" mass="12189">MSSQRNAKLFPSTILRVMFLITFFLTNEAHAHPAASTKQIAHPWIWNAMARLLLKARLAAASTASAAASIAAIARGVPSLLRAPPEASRCFWRGGGEARGRGLSLDLPRARRA</sequence>
<dbReference type="EMBL" id="GBRH01194352">
    <property type="protein sequence ID" value="JAE03544.1"/>
    <property type="molecule type" value="Transcribed_RNA"/>
</dbReference>
<accession>A0A0A9PPZ8</accession>
<protein>
    <submittedName>
        <fullName evidence="1">Uncharacterized protein</fullName>
    </submittedName>
</protein>
<evidence type="ECO:0000313" key="1">
    <source>
        <dbReference type="EMBL" id="JAE03544.1"/>
    </source>
</evidence>
<reference evidence="1" key="2">
    <citation type="journal article" date="2015" name="Data Brief">
        <title>Shoot transcriptome of the giant reed, Arundo donax.</title>
        <authorList>
            <person name="Barrero R.A."/>
            <person name="Guerrero F.D."/>
            <person name="Moolhuijzen P."/>
            <person name="Goolsby J.A."/>
            <person name="Tidwell J."/>
            <person name="Bellgard S.E."/>
            <person name="Bellgard M.I."/>
        </authorList>
    </citation>
    <scope>NUCLEOTIDE SEQUENCE</scope>
    <source>
        <tissue evidence="1">Shoot tissue taken approximately 20 cm above the soil surface</tissue>
    </source>
</reference>
<reference evidence="1" key="1">
    <citation type="submission" date="2014-09" db="EMBL/GenBank/DDBJ databases">
        <authorList>
            <person name="Magalhaes I.L.F."/>
            <person name="Oliveira U."/>
            <person name="Santos F.R."/>
            <person name="Vidigal T.H.D.A."/>
            <person name="Brescovit A.D."/>
            <person name="Santos A.J."/>
        </authorList>
    </citation>
    <scope>NUCLEOTIDE SEQUENCE</scope>
    <source>
        <tissue evidence="1">Shoot tissue taken approximately 20 cm above the soil surface</tissue>
    </source>
</reference>
<proteinExistence type="predicted"/>
<dbReference type="AlphaFoldDB" id="A0A0A9PPZ8"/>